<dbReference type="Pfam" id="PF00550">
    <property type="entry name" value="PP-binding"/>
    <property type="match status" value="1"/>
</dbReference>
<keyword evidence="3" id="KW-1185">Reference proteome</keyword>
<protein>
    <submittedName>
        <fullName evidence="2">Acyl carrier protein</fullName>
    </submittedName>
</protein>
<reference evidence="2 3" key="1">
    <citation type="submission" date="2018-08" db="EMBL/GenBank/DDBJ databases">
        <title>Actinomadura spongicola sp. nov., isolated from marine sponge Leucetta chagosensis.</title>
        <authorList>
            <person name="Li L."/>
            <person name="Lin H.W."/>
        </authorList>
    </citation>
    <scope>NUCLEOTIDE SEQUENCE [LARGE SCALE GENOMIC DNA]</scope>
    <source>
        <strain evidence="2 3">LHW52907</strain>
    </source>
</reference>
<dbReference type="RefSeq" id="WP_117401134.1">
    <property type="nucleotide sequence ID" value="NZ_QVNQ01000005.1"/>
</dbReference>
<name>A0A372GH78_9ACTN</name>
<feature type="domain" description="Carrier" evidence="1">
    <location>
        <begin position="6"/>
        <end position="81"/>
    </location>
</feature>
<evidence type="ECO:0000259" key="1">
    <source>
        <dbReference type="PROSITE" id="PS50075"/>
    </source>
</evidence>
<dbReference type="OrthoDB" id="4564178at2"/>
<dbReference type="Gene3D" id="1.10.1200.10">
    <property type="entry name" value="ACP-like"/>
    <property type="match status" value="1"/>
</dbReference>
<dbReference type="InterPro" id="IPR036736">
    <property type="entry name" value="ACP-like_sf"/>
</dbReference>
<gene>
    <name evidence="2" type="ORF">D0T12_19585</name>
</gene>
<comment type="caution">
    <text evidence="2">The sequence shown here is derived from an EMBL/GenBank/DDBJ whole genome shotgun (WGS) entry which is preliminary data.</text>
</comment>
<sequence>MTTAAKDRMAEMRDIVCEILEIDPDEITEDSLFKEDHGADSMGTIEILGLLEKQYNIVIDEGELIRMVNLSGVFAVVSEAAGWEREADPAP</sequence>
<evidence type="ECO:0000313" key="3">
    <source>
        <dbReference type="Proteomes" id="UP000262882"/>
    </source>
</evidence>
<proteinExistence type="predicted"/>
<dbReference type="Proteomes" id="UP000262882">
    <property type="component" value="Unassembled WGS sequence"/>
</dbReference>
<dbReference type="AlphaFoldDB" id="A0A372GH78"/>
<evidence type="ECO:0000313" key="2">
    <source>
        <dbReference type="EMBL" id="RFS84453.1"/>
    </source>
</evidence>
<organism evidence="2 3">
    <name type="scientific">Actinomadura spongiicola</name>
    <dbReference type="NCBI Taxonomy" id="2303421"/>
    <lineage>
        <taxon>Bacteria</taxon>
        <taxon>Bacillati</taxon>
        <taxon>Actinomycetota</taxon>
        <taxon>Actinomycetes</taxon>
        <taxon>Streptosporangiales</taxon>
        <taxon>Thermomonosporaceae</taxon>
        <taxon>Actinomadura</taxon>
    </lineage>
</organism>
<dbReference type="SUPFAM" id="SSF47336">
    <property type="entry name" value="ACP-like"/>
    <property type="match status" value="1"/>
</dbReference>
<dbReference type="PROSITE" id="PS50075">
    <property type="entry name" value="CARRIER"/>
    <property type="match status" value="1"/>
</dbReference>
<dbReference type="EMBL" id="QVNQ01000005">
    <property type="protein sequence ID" value="RFS84453.1"/>
    <property type="molecule type" value="Genomic_DNA"/>
</dbReference>
<accession>A0A372GH78</accession>
<dbReference type="InterPro" id="IPR009081">
    <property type="entry name" value="PP-bd_ACP"/>
</dbReference>